<feature type="compositionally biased region" description="Basic residues" evidence="1">
    <location>
        <begin position="20"/>
        <end position="30"/>
    </location>
</feature>
<feature type="compositionally biased region" description="Low complexity" evidence="1">
    <location>
        <begin position="401"/>
        <end position="417"/>
    </location>
</feature>
<proteinExistence type="predicted"/>
<sequence length="676" mass="75203">MGRDWLQYWGGGGGSGRPAAARRRRRRRRRMPAEMEEAEGTSAAGCMCAVLQLFDLRQFQIPLNNHDPFLHEEATVTKGVEAPRNSLEMEAPAAMKAASNSMPSSALKEEENLNFPVGIQIKTRVSTSDSGSRIEDFPSESSPGIKTPNLVARLMGLDLLPECTSPSFSSSDSRPRKKSQFNQRNILQTRFFDDDISVGARSLPETPRISSARRSDVEFHRLSLQNTNEEFSLSAKMVGRKGLRLRQDENRSPGHYAKQIVKQVKESVSRRVVGLDITNINRDKQEIRRDENLLLFKPTKTNSQNLPPLTNSGNKIPRISQGIHLSPLNPKNQEILQENQHQKESCKRAGSGSSNSSFIKKFPHHQACNNPMIRKKKEEPFVRSSAANKANLTDKKSKKAPLSSELLLSISSPSLLPVKKDPSPPATKLPQKQSQVSDALSSKRSTQLSSSPSHSYKQLHLQPHKISTVPENVLPNKTNGCATTSSAAAAAVAAEYKSYIQRILKRTGIIDKLTPLTLGKWHTPSHPLDPSIFYYLELFHPSAATTAVLSRRCNRKLIFQLVDELLGENLRPHLDFKPRVSPITAHLSLADELCKKIEGFPAANCQVLEDIDSLIDKDLGKSGLNGFLEVEGESLVREIEGEIMESLVRETVAMVGVRTAEEQRRKPTNVTWRAFT</sequence>
<dbReference type="PANTHER" id="PTHR37751">
    <property type="entry name" value="LOW PROTEIN: M-PHASE INDUCER PHOSPHATASE-LIKE PROTEIN"/>
    <property type="match status" value="1"/>
</dbReference>
<feature type="region of interest" description="Disordered" evidence="1">
    <location>
        <begin position="338"/>
        <end position="459"/>
    </location>
</feature>
<feature type="domain" description="DUF4378" evidence="2">
    <location>
        <begin position="498"/>
        <end position="650"/>
    </location>
</feature>
<dbReference type="InterPro" id="IPR025486">
    <property type="entry name" value="DUF4378"/>
</dbReference>
<evidence type="ECO:0000259" key="3">
    <source>
        <dbReference type="Pfam" id="PF14383"/>
    </source>
</evidence>
<gene>
    <name evidence="4" type="ORF">Sradi_1950500</name>
</gene>
<protein>
    <recommendedName>
        <fullName evidence="5">DUF4378 domain-containing protein</fullName>
    </recommendedName>
</protein>
<feature type="domain" description="DUF3741" evidence="3">
    <location>
        <begin position="139"/>
        <end position="162"/>
    </location>
</feature>
<accession>A0AAW2TEN8</accession>
<evidence type="ECO:0000256" key="1">
    <source>
        <dbReference type="SAM" id="MobiDB-lite"/>
    </source>
</evidence>
<feature type="compositionally biased region" description="Low complexity" evidence="1">
    <location>
        <begin position="442"/>
        <end position="453"/>
    </location>
</feature>
<dbReference type="Pfam" id="PF14309">
    <property type="entry name" value="DUF4378"/>
    <property type="match status" value="1"/>
</dbReference>
<evidence type="ECO:0008006" key="5">
    <source>
        <dbReference type="Google" id="ProtNLM"/>
    </source>
</evidence>
<feature type="region of interest" description="Disordered" evidence="1">
    <location>
        <begin position="165"/>
        <end position="184"/>
    </location>
</feature>
<feature type="region of interest" description="Disordered" evidence="1">
    <location>
        <begin position="9"/>
        <end position="39"/>
    </location>
</feature>
<dbReference type="Pfam" id="PF14383">
    <property type="entry name" value="VARLMGL"/>
    <property type="match status" value="1"/>
</dbReference>
<reference evidence="4" key="2">
    <citation type="journal article" date="2024" name="Plant">
        <title>Genomic evolution and insights into agronomic trait innovations of Sesamum species.</title>
        <authorList>
            <person name="Miao H."/>
            <person name="Wang L."/>
            <person name="Qu L."/>
            <person name="Liu H."/>
            <person name="Sun Y."/>
            <person name="Le M."/>
            <person name="Wang Q."/>
            <person name="Wei S."/>
            <person name="Zheng Y."/>
            <person name="Lin W."/>
            <person name="Duan Y."/>
            <person name="Cao H."/>
            <person name="Xiong S."/>
            <person name="Wang X."/>
            <person name="Wei L."/>
            <person name="Li C."/>
            <person name="Ma Q."/>
            <person name="Ju M."/>
            <person name="Zhao R."/>
            <person name="Li G."/>
            <person name="Mu C."/>
            <person name="Tian Q."/>
            <person name="Mei H."/>
            <person name="Zhang T."/>
            <person name="Gao T."/>
            <person name="Zhang H."/>
        </authorList>
    </citation>
    <scope>NUCLEOTIDE SEQUENCE</scope>
    <source>
        <strain evidence="4">G02</strain>
    </source>
</reference>
<dbReference type="InterPro" id="IPR032795">
    <property type="entry name" value="DUF3741-assoc"/>
</dbReference>
<organism evidence="4">
    <name type="scientific">Sesamum radiatum</name>
    <name type="common">Black benniseed</name>
    <dbReference type="NCBI Taxonomy" id="300843"/>
    <lineage>
        <taxon>Eukaryota</taxon>
        <taxon>Viridiplantae</taxon>
        <taxon>Streptophyta</taxon>
        <taxon>Embryophyta</taxon>
        <taxon>Tracheophyta</taxon>
        <taxon>Spermatophyta</taxon>
        <taxon>Magnoliopsida</taxon>
        <taxon>eudicotyledons</taxon>
        <taxon>Gunneridae</taxon>
        <taxon>Pentapetalae</taxon>
        <taxon>asterids</taxon>
        <taxon>lamiids</taxon>
        <taxon>Lamiales</taxon>
        <taxon>Pedaliaceae</taxon>
        <taxon>Sesamum</taxon>
    </lineage>
</organism>
<evidence type="ECO:0000259" key="2">
    <source>
        <dbReference type="Pfam" id="PF14309"/>
    </source>
</evidence>
<name>A0AAW2TEN8_SESRA</name>
<feature type="region of interest" description="Disordered" evidence="1">
    <location>
        <begin position="126"/>
        <end position="147"/>
    </location>
</feature>
<reference evidence="4" key="1">
    <citation type="submission" date="2020-06" db="EMBL/GenBank/DDBJ databases">
        <authorList>
            <person name="Li T."/>
            <person name="Hu X."/>
            <person name="Zhang T."/>
            <person name="Song X."/>
            <person name="Zhang H."/>
            <person name="Dai N."/>
            <person name="Sheng W."/>
            <person name="Hou X."/>
            <person name="Wei L."/>
        </authorList>
    </citation>
    <scope>NUCLEOTIDE SEQUENCE</scope>
    <source>
        <strain evidence="4">G02</strain>
        <tissue evidence="4">Leaf</tissue>
    </source>
</reference>
<evidence type="ECO:0000313" key="4">
    <source>
        <dbReference type="EMBL" id="KAL0403097.1"/>
    </source>
</evidence>
<dbReference type="AlphaFoldDB" id="A0AAW2TEN8"/>
<comment type="caution">
    <text evidence="4">The sequence shown here is derived from an EMBL/GenBank/DDBJ whole genome shotgun (WGS) entry which is preliminary data.</text>
</comment>
<dbReference type="PANTHER" id="PTHR37751:SF1">
    <property type="entry name" value="LOW PROTEIN: M-PHASE INDUCER PHOSPHATASE-LIKE PROTEIN"/>
    <property type="match status" value="1"/>
</dbReference>
<dbReference type="EMBL" id="JACGWJ010000008">
    <property type="protein sequence ID" value="KAL0403097.1"/>
    <property type="molecule type" value="Genomic_DNA"/>
</dbReference>
<feature type="compositionally biased region" description="Polar residues" evidence="1">
    <location>
        <begin position="430"/>
        <end position="440"/>
    </location>
</feature>